<gene>
    <name evidence="1" type="ORF">PCOR1329_LOCUS60639</name>
</gene>
<reference evidence="1" key="1">
    <citation type="submission" date="2023-10" db="EMBL/GenBank/DDBJ databases">
        <authorList>
            <person name="Chen Y."/>
            <person name="Shah S."/>
            <person name="Dougan E. K."/>
            <person name="Thang M."/>
            <person name="Chan C."/>
        </authorList>
    </citation>
    <scope>NUCLEOTIDE SEQUENCE [LARGE SCALE GENOMIC DNA]</scope>
</reference>
<dbReference type="Proteomes" id="UP001189429">
    <property type="component" value="Unassembled WGS sequence"/>
</dbReference>
<comment type="caution">
    <text evidence="1">The sequence shown here is derived from an EMBL/GenBank/DDBJ whole genome shotgun (WGS) entry which is preliminary data.</text>
</comment>
<dbReference type="EMBL" id="CAUYUJ010017603">
    <property type="protein sequence ID" value="CAK0876184.1"/>
    <property type="molecule type" value="Genomic_DNA"/>
</dbReference>
<evidence type="ECO:0000313" key="2">
    <source>
        <dbReference type="Proteomes" id="UP001189429"/>
    </source>
</evidence>
<keyword evidence="2" id="KW-1185">Reference proteome</keyword>
<name>A0ABN9VRU2_9DINO</name>
<organism evidence="1 2">
    <name type="scientific">Prorocentrum cordatum</name>
    <dbReference type="NCBI Taxonomy" id="2364126"/>
    <lineage>
        <taxon>Eukaryota</taxon>
        <taxon>Sar</taxon>
        <taxon>Alveolata</taxon>
        <taxon>Dinophyceae</taxon>
        <taxon>Prorocentrales</taxon>
        <taxon>Prorocentraceae</taxon>
        <taxon>Prorocentrum</taxon>
    </lineage>
</organism>
<sequence>MAAARRAETDRRLQSLEERQAITEDRLARVAGQARLAHGEAAQYRELREAVPDAIGKDLATHLSVPWPLPALDAAVPAGGFSAETSWVRSVLEELRQQGTVKAVYSQSRWDDAAQNRVRIPGVFRVKLRFGASSLGVQQAVAALDHPLRRASGLPVVGVAPMA</sequence>
<proteinExistence type="predicted"/>
<protein>
    <submittedName>
        <fullName evidence="1">Uncharacterized protein</fullName>
    </submittedName>
</protein>
<evidence type="ECO:0000313" key="1">
    <source>
        <dbReference type="EMBL" id="CAK0876184.1"/>
    </source>
</evidence>
<accession>A0ABN9VRU2</accession>
<feature type="non-terminal residue" evidence="1">
    <location>
        <position position="163"/>
    </location>
</feature>